<dbReference type="Gene3D" id="1.10.357.10">
    <property type="entry name" value="Tetracycline Repressor, domain 2"/>
    <property type="match status" value="1"/>
</dbReference>
<dbReference type="Pfam" id="PF13305">
    <property type="entry name" value="TetR_C_33"/>
    <property type="match status" value="1"/>
</dbReference>
<dbReference type="GO" id="GO:0003700">
    <property type="term" value="F:DNA-binding transcription factor activity"/>
    <property type="evidence" value="ECO:0007669"/>
    <property type="project" value="TreeGrafter"/>
</dbReference>
<keyword evidence="1" id="KW-0805">Transcription regulation</keyword>
<comment type="caution">
    <text evidence="6">The sequence shown here is derived from an EMBL/GenBank/DDBJ whole genome shotgun (WGS) entry which is preliminary data.</text>
</comment>
<feature type="DNA-binding region" description="H-T-H motif" evidence="4">
    <location>
        <begin position="43"/>
        <end position="62"/>
    </location>
</feature>
<dbReference type="EMBL" id="ARYM01000010">
    <property type="protein sequence ID" value="KCZ98442.1"/>
    <property type="molecule type" value="Genomic_DNA"/>
</dbReference>
<dbReference type="PANTHER" id="PTHR30055">
    <property type="entry name" value="HTH-TYPE TRANSCRIPTIONAL REGULATOR RUTR"/>
    <property type="match status" value="1"/>
</dbReference>
<dbReference type="PROSITE" id="PS50977">
    <property type="entry name" value="HTH_TETR_2"/>
    <property type="match status" value="1"/>
</dbReference>
<dbReference type="RefSeq" id="WP_051612491.1">
    <property type="nucleotide sequence ID" value="NZ_ARYM01000010.1"/>
</dbReference>
<dbReference type="AlphaFoldDB" id="A0A062VDR1"/>
<evidence type="ECO:0000256" key="1">
    <source>
        <dbReference type="ARBA" id="ARBA00023015"/>
    </source>
</evidence>
<keyword evidence="7" id="KW-1185">Reference proteome</keyword>
<dbReference type="PANTHER" id="PTHR30055:SF234">
    <property type="entry name" value="HTH-TYPE TRANSCRIPTIONAL REGULATOR BETI"/>
    <property type="match status" value="1"/>
</dbReference>
<name>A0A062VDR1_9PROT</name>
<dbReference type="GO" id="GO:0000976">
    <property type="term" value="F:transcription cis-regulatory region binding"/>
    <property type="evidence" value="ECO:0007669"/>
    <property type="project" value="TreeGrafter"/>
</dbReference>
<organism evidence="6 7">
    <name type="scientific">Hyphomonas polymorpha PS728</name>
    <dbReference type="NCBI Taxonomy" id="1280954"/>
    <lineage>
        <taxon>Bacteria</taxon>
        <taxon>Pseudomonadati</taxon>
        <taxon>Pseudomonadota</taxon>
        <taxon>Alphaproteobacteria</taxon>
        <taxon>Hyphomonadales</taxon>
        <taxon>Hyphomonadaceae</taxon>
        <taxon>Hyphomonas</taxon>
    </lineage>
</organism>
<dbReference type="InterPro" id="IPR050109">
    <property type="entry name" value="HTH-type_TetR-like_transc_reg"/>
</dbReference>
<dbReference type="InterPro" id="IPR025996">
    <property type="entry name" value="MT1864/Rv1816-like_C"/>
</dbReference>
<accession>A0A062VDR1</accession>
<keyword evidence="2 4" id="KW-0238">DNA-binding</keyword>
<gene>
    <name evidence="6" type="ORF">HPO_09525</name>
</gene>
<dbReference type="SUPFAM" id="SSF46689">
    <property type="entry name" value="Homeodomain-like"/>
    <property type="match status" value="1"/>
</dbReference>
<evidence type="ECO:0000256" key="4">
    <source>
        <dbReference type="PROSITE-ProRule" id="PRU00335"/>
    </source>
</evidence>
<dbReference type="SUPFAM" id="SSF48498">
    <property type="entry name" value="Tetracyclin repressor-like, C-terminal domain"/>
    <property type="match status" value="1"/>
</dbReference>
<evidence type="ECO:0000259" key="5">
    <source>
        <dbReference type="PROSITE" id="PS50977"/>
    </source>
</evidence>
<dbReference type="Proteomes" id="UP000027100">
    <property type="component" value="Unassembled WGS sequence"/>
</dbReference>
<reference evidence="6 7" key="1">
    <citation type="journal article" date="2014" name="Antonie Van Leeuwenhoek">
        <title>Hyphomonas beringensis sp. nov. and Hyphomonas chukchiensis sp. nov., isolated from surface seawater of the Bering Sea and Chukchi Sea.</title>
        <authorList>
            <person name="Li C."/>
            <person name="Lai Q."/>
            <person name="Li G."/>
            <person name="Dong C."/>
            <person name="Wang J."/>
            <person name="Liao Y."/>
            <person name="Shao Z."/>
        </authorList>
    </citation>
    <scope>NUCLEOTIDE SEQUENCE [LARGE SCALE GENOMIC DNA]</scope>
    <source>
        <strain evidence="6 7">PS728</strain>
    </source>
</reference>
<evidence type="ECO:0000256" key="2">
    <source>
        <dbReference type="ARBA" id="ARBA00023125"/>
    </source>
</evidence>
<dbReference type="Pfam" id="PF00440">
    <property type="entry name" value="TetR_N"/>
    <property type="match status" value="1"/>
</dbReference>
<dbReference type="InterPro" id="IPR001647">
    <property type="entry name" value="HTH_TetR"/>
</dbReference>
<dbReference type="eggNOG" id="COG1309">
    <property type="taxonomic scope" value="Bacteria"/>
</dbReference>
<evidence type="ECO:0000313" key="7">
    <source>
        <dbReference type="Proteomes" id="UP000027100"/>
    </source>
</evidence>
<sequence>MIENDNTVNMGGEKNRYHHGDLRAALIAEGLKLIGSGPAETLSLREIARNAGVSATAVYRHFPDKAALLSALCTEGHAMMAAAFEKAMAGKGDRMAAFISMGRAYVQFALAHPALFRLMMAQPGAGPAHAPQPCAEDRPEDGMTLLVRALDDLYGRDMPAGLREARRLKSWALVHGLAMLMLDGQVPAEPALIDAVIDAHAI</sequence>
<dbReference type="STRING" id="1280954.HPO_09525"/>
<dbReference type="InterPro" id="IPR036271">
    <property type="entry name" value="Tet_transcr_reg_TetR-rel_C_sf"/>
</dbReference>
<keyword evidence="3" id="KW-0804">Transcription</keyword>
<dbReference type="PATRIC" id="fig|1280954.3.peg.1928"/>
<dbReference type="InterPro" id="IPR009057">
    <property type="entry name" value="Homeodomain-like_sf"/>
</dbReference>
<evidence type="ECO:0000313" key="6">
    <source>
        <dbReference type="EMBL" id="KCZ98442.1"/>
    </source>
</evidence>
<protein>
    <submittedName>
        <fullName evidence="6">TetR family transcriptional regulator</fullName>
    </submittedName>
</protein>
<proteinExistence type="predicted"/>
<dbReference type="OrthoDB" id="7056813at2"/>
<feature type="domain" description="HTH tetR-type" evidence="5">
    <location>
        <begin position="20"/>
        <end position="80"/>
    </location>
</feature>
<evidence type="ECO:0000256" key="3">
    <source>
        <dbReference type="ARBA" id="ARBA00023163"/>
    </source>
</evidence>